<evidence type="ECO:0000313" key="4">
    <source>
        <dbReference type="Proteomes" id="UP000006727"/>
    </source>
</evidence>
<dbReference type="FunFam" id="3.80.10.10:FF:002173">
    <property type="entry name" value="Predicted protein"/>
    <property type="match status" value="1"/>
</dbReference>
<name>A0A2K1K3L6_PHYPA</name>
<dbReference type="SMART" id="SM00367">
    <property type="entry name" value="LRR_CC"/>
    <property type="match status" value="1"/>
</dbReference>
<keyword evidence="4" id="KW-1185">Reference proteome</keyword>
<dbReference type="InterPro" id="IPR006553">
    <property type="entry name" value="Leu-rich_rpt_Cys-con_subtyp"/>
</dbReference>
<protein>
    <recommendedName>
        <fullName evidence="5">RNI-like superfamily protein</fullName>
    </recommendedName>
</protein>
<dbReference type="Gramene" id="Pp3c9_17980V3.1">
    <property type="protein sequence ID" value="Pp3c9_17980V3.1"/>
    <property type="gene ID" value="Pp3c9_17980"/>
</dbReference>
<dbReference type="InterPro" id="IPR032675">
    <property type="entry name" value="LRR_dom_sf"/>
</dbReference>
<dbReference type="OrthoDB" id="10257471at2759"/>
<evidence type="ECO:0000313" key="2">
    <source>
        <dbReference type="EMBL" id="PNR48372.1"/>
    </source>
</evidence>
<dbReference type="EnsemblPlants" id="Pp3c9_17980V3.1">
    <property type="protein sequence ID" value="Pp3c9_17980V3.1"/>
    <property type="gene ID" value="Pp3c9_17980"/>
</dbReference>
<organism evidence="2">
    <name type="scientific">Physcomitrium patens</name>
    <name type="common">Spreading-leaved earth moss</name>
    <name type="synonym">Physcomitrella patens</name>
    <dbReference type="NCBI Taxonomy" id="3218"/>
    <lineage>
        <taxon>Eukaryota</taxon>
        <taxon>Viridiplantae</taxon>
        <taxon>Streptophyta</taxon>
        <taxon>Embryophyta</taxon>
        <taxon>Bryophyta</taxon>
        <taxon>Bryophytina</taxon>
        <taxon>Bryopsida</taxon>
        <taxon>Funariidae</taxon>
        <taxon>Funariales</taxon>
        <taxon>Funariaceae</taxon>
        <taxon>Physcomitrium</taxon>
    </lineage>
</organism>
<dbReference type="STRING" id="3218.A0A2K1K3L6"/>
<dbReference type="SUPFAM" id="SSF52047">
    <property type="entry name" value="RNI-like"/>
    <property type="match status" value="1"/>
</dbReference>
<dbReference type="Gene3D" id="3.80.10.10">
    <property type="entry name" value="Ribonuclease Inhibitor"/>
    <property type="match status" value="1"/>
</dbReference>
<evidence type="ECO:0000256" key="1">
    <source>
        <dbReference type="SAM" id="MobiDB-lite"/>
    </source>
</evidence>
<feature type="region of interest" description="Disordered" evidence="1">
    <location>
        <begin position="327"/>
        <end position="347"/>
    </location>
</feature>
<feature type="compositionally biased region" description="Basic and acidic residues" evidence="1">
    <location>
        <begin position="336"/>
        <end position="347"/>
    </location>
</feature>
<reference evidence="3" key="3">
    <citation type="submission" date="2020-12" db="UniProtKB">
        <authorList>
            <consortium name="EnsemblPlants"/>
        </authorList>
    </citation>
    <scope>IDENTIFICATION</scope>
</reference>
<evidence type="ECO:0000313" key="3">
    <source>
        <dbReference type="EnsemblPlants" id="Pp3c9_17980V3.1"/>
    </source>
</evidence>
<dbReference type="OMA" id="PKTWAVC"/>
<reference evidence="2 4" key="1">
    <citation type="journal article" date="2008" name="Science">
        <title>The Physcomitrella genome reveals evolutionary insights into the conquest of land by plants.</title>
        <authorList>
            <person name="Rensing S."/>
            <person name="Lang D."/>
            <person name="Zimmer A."/>
            <person name="Terry A."/>
            <person name="Salamov A."/>
            <person name="Shapiro H."/>
            <person name="Nishiyama T."/>
            <person name="Perroud P.-F."/>
            <person name="Lindquist E."/>
            <person name="Kamisugi Y."/>
            <person name="Tanahashi T."/>
            <person name="Sakakibara K."/>
            <person name="Fujita T."/>
            <person name="Oishi K."/>
            <person name="Shin-I T."/>
            <person name="Kuroki Y."/>
            <person name="Toyoda A."/>
            <person name="Suzuki Y."/>
            <person name="Hashimoto A."/>
            <person name="Yamaguchi K."/>
            <person name="Sugano A."/>
            <person name="Kohara Y."/>
            <person name="Fujiyama A."/>
            <person name="Anterola A."/>
            <person name="Aoki S."/>
            <person name="Ashton N."/>
            <person name="Barbazuk W.B."/>
            <person name="Barker E."/>
            <person name="Bennetzen J."/>
            <person name="Bezanilla M."/>
            <person name="Blankenship R."/>
            <person name="Cho S.H."/>
            <person name="Dutcher S."/>
            <person name="Estelle M."/>
            <person name="Fawcett J.A."/>
            <person name="Gundlach H."/>
            <person name="Hanada K."/>
            <person name="Heyl A."/>
            <person name="Hicks K.A."/>
            <person name="Hugh J."/>
            <person name="Lohr M."/>
            <person name="Mayer K."/>
            <person name="Melkozernov A."/>
            <person name="Murata T."/>
            <person name="Nelson D."/>
            <person name="Pils B."/>
            <person name="Prigge M."/>
            <person name="Reiss B."/>
            <person name="Renner T."/>
            <person name="Rombauts S."/>
            <person name="Rushton P."/>
            <person name="Sanderfoot A."/>
            <person name="Schween G."/>
            <person name="Shiu S.-H."/>
            <person name="Stueber K."/>
            <person name="Theodoulou F.L."/>
            <person name="Tu H."/>
            <person name="Van de Peer Y."/>
            <person name="Verrier P.J."/>
            <person name="Waters E."/>
            <person name="Wood A."/>
            <person name="Yang L."/>
            <person name="Cove D."/>
            <person name="Cuming A."/>
            <person name="Hasebe M."/>
            <person name="Lucas S."/>
            <person name="Mishler D.B."/>
            <person name="Reski R."/>
            <person name="Grigoriev I."/>
            <person name="Quatrano R.S."/>
            <person name="Boore J.L."/>
        </authorList>
    </citation>
    <scope>NUCLEOTIDE SEQUENCE [LARGE SCALE GENOMIC DNA]</scope>
    <source>
        <strain evidence="3 4">cv. Gransden 2004</strain>
    </source>
</reference>
<dbReference type="AlphaFoldDB" id="A0A2K1K3L6"/>
<evidence type="ECO:0008006" key="5">
    <source>
        <dbReference type="Google" id="ProtNLM"/>
    </source>
</evidence>
<dbReference type="EnsemblPlants" id="Pp3c9_17980V3.2">
    <property type="protein sequence ID" value="Pp3c9_17980V3.2"/>
    <property type="gene ID" value="Pp3c9_17980"/>
</dbReference>
<dbReference type="GeneID" id="112286692"/>
<dbReference type="Gramene" id="Pp3c9_17980V3.2">
    <property type="protein sequence ID" value="Pp3c9_17980V3.2"/>
    <property type="gene ID" value="Pp3c9_17980"/>
</dbReference>
<reference evidence="2 4" key="2">
    <citation type="journal article" date="2018" name="Plant J.">
        <title>The Physcomitrella patens chromosome-scale assembly reveals moss genome structure and evolution.</title>
        <authorList>
            <person name="Lang D."/>
            <person name="Ullrich K.K."/>
            <person name="Murat F."/>
            <person name="Fuchs J."/>
            <person name="Jenkins J."/>
            <person name="Haas F.B."/>
            <person name="Piednoel M."/>
            <person name="Gundlach H."/>
            <person name="Van Bel M."/>
            <person name="Meyberg R."/>
            <person name="Vives C."/>
            <person name="Morata J."/>
            <person name="Symeonidi A."/>
            <person name="Hiss M."/>
            <person name="Muchero W."/>
            <person name="Kamisugi Y."/>
            <person name="Saleh O."/>
            <person name="Blanc G."/>
            <person name="Decker E.L."/>
            <person name="van Gessel N."/>
            <person name="Grimwood J."/>
            <person name="Hayes R.D."/>
            <person name="Graham S.W."/>
            <person name="Gunter L.E."/>
            <person name="McDaniel S.F."/>
            <person name="Hoernstein S.N.W."/>
            <person name="Larsson A."/>
            <person name="Li F.W."/>
            <person name="Perroud P.F."/>
            <person name="Phillips J."/>
            <person name="Ranjan P."/>
            <person name="Rokshar D.S."/>
            <person name="Rothfels C.J."/>
            <person name="Schneider L."/>
            <person name="Shu S."/>
            <person name="Stevenson D.W."/>
            <person name="Thummler F."/>
            <person name="Tillich M."/>
            <person name="Villarreal Aguilar J.C."/>
            <person name="Widiez T."/>
            <person name="Wong G.K."/>
            <person name="Wymore A."/>
            <person name="Zhang Y."/>
            <person name="Zimmer A.D."/>
            <person name="Quatrano R.S."/>
            <person name="Mayer K.F.X."/>
            <person name="Goodstein D."/>
            <person name="Casacuberta J.M."/>
            <person name="Vandepoele K."/>
            <person name="Reski R."/>
            <person name="Cuming A.C."/>
            <person name="Tuskan G.A."/>
            <person name="Maumus F."/>
            <person name="Salse J."/>
            <person name="Schmutz J."/>
            <person name="Rensing S.A."/>
        </authorList>
    </citation>
    <scope>NUCLEOTIDE SEQUENCE [LARGE SCALE GENOMIC DNA]</scope>
    <source>
        <strain evidence="3 4">cv. Gransden 2004</strain>
    </source>
</reference>
<proteinExistence type="predicted"/>
<accession>A0A2K1K3L6</accession>
<dbReference type="PaxDb" id="3218-PP1S89_267V6.1"/>
<dbReference type="EMBL" id="ABEU02000009">
    <property type="protein sequence ID" value="PNR48372.1"/>
    <property type="molecule type" value="Genomic_DNA"/>
</dbReference>
<dbReference type="GO" id="GO:0031146">
    <property type="term" value="P:SCF-dependent proteasomal ubiquitin-dependent protein catabolic process"/>
    <property type="evidence" value="ECO:0000318"/>
    <property type="project" value="GO_Central"/>
</dbReference>
<dbReference type="RefSeq" id="XP_024384601.1">
    <property type="nucleotide sequence ID" value="XM_024528833.2"/>
</dbReference>
<dbReference type="GO" id="GO:0019005">
    <property type="term" value="C:SCF ubiquitin ligase complex"/>
    <property type="evidence" value="ECO:0000318"/>
    <property type="project" value="GO_Central"/>
</dbReference>
<dbReference type="Proteomes" id="UP000006727">
    <property type="component" value="Chromosome 9"/>
</dbReference>
<sequence length="414" mass="45416">MDGGGRCQQSELGRFGTDRECKCAFCTERQLESQFGECSRCALGSNRQPSSSPAASAVSRLQHHAGANSVSVMTNSPSGEGGRSTMACTSIKGNQIDVAPKASSIHCRSLLSLCVGYIGEHLEDLIDDIDDIAPAFPFHVKGKLLAIARRRNLLCDELLTALADISWEILDVSGSDVTDSSLIAAAQTCPRLQDVDISRCNKLTCAAVRALVEHCPNLRTLRYGGTPMSDAAARKSISYIVPKLNRNEEEDSWEVLETKAVAEGAQTLRWLVWPGIDPISMERLKSECPRIVINPVFSWKSYGIIPPAALRDAVLDESFLEDIDPKTWANKSKTPPRSEKVPPRATDEVKNELSVAEKFRLAFVARDERLAPKRAKNARQNQRRAEKAWLNSDTEAKSIVWAGIAQKSLKKLGL</sequence>
<gene>
    <name evidence="3" type="primary">LOC112286692</name>
    <name evidence="2" type="ORF">PHYPA_012848</name>
</gene>